<evidence type="ECO:0000313" key="4">
    <source>
        <dbReference type="Proteomes" id="UP000594638"/>
    </source>
</evidence>
<accession>A0A8S0PBL3</accession>
<feature type="transmembrane region" description="Helical" evidence="2">
    <location>
        <begin position="118"/>
        <end position="139"/>
    </location>
</feature>
<name>A0A8S0PBL3_OLEEU</name>
<feature type="transmembrane region" description="Helical" evidence="2">
    <location>
        <begin position="186"/>
        <end position="207"/>
    </location>
</feature>
<feature type="transmembrane region" description="Helical" evidence="2">
    <location>
        <begin position="75"/>
        <end position="97"/>
    </location>
</feature>
<keyword evidence="2" id="KW-0472">Membrane</keyword>
<protein>
    <submittedName>
        <fullName evidence="3">Uncharacterized protein LOC111395613</fullName>
    </submittedName>
</protein>
<gene>
    <name evidence="3" type="ORF">OLEA9_A037636</name>
</gene>
<evidence type="ECO:0000256" key="2">
    <source>
        <dbReference type="SAM" id="Phobius"/>
    </source>
</evidence>
<dbReference type="PANTHER" id="PTHR31168">
    <property type="entry name" value="OS02G0292800 PROTEIN"/>
    <property type="match status" value="1"/>
</dbReference>
<sequence>MGLTLKEELLDFFLVPSGILLMLGYHLFHLHRCLHLPNTTIIGYENHNKKAWVRRILEVEAKDRGQALTVINGNISAAISLASISLALSSLIGAWIGSASHNIFLSSNIYGNKSSTAVYIKFITLLSCFLVAFGCFVQTASCFVNANFLISMPNCEIPTSHVENAIIRGSNYWVIGLRSLFFASNLLLWIFGPIPMFVCSVITVVVLHNLDRNTTPLPNFTKTPASHHSKESGKEMTTVTSANDHRQRSEMDGAEHQAST</sequence>
<proteinExistence type="predicted"/>
<feature type="transmembrane region" description="Helical" evidence="2">
    <location>
        <begin position="9"/>
        <end position="28"/>
    </location>
</feature>
<reference evidence="3 4" key="1">
    <citation type="submission" date="2019-12" db="EMBL/GenBank/DDBJ databases">
        <authorList>
            <person name="Alioto T."/>
            <person name="Alioto T."/>
            <person name="Gomez Garrido J."/>
        </authorList>
    </citation>
    <scope>NUCLEOTIDE SEQUENCE [LARGE SCALE GENOMIC DNA]</scope>
</reference>
<keyword evidence="2" id="KW-0812">Transmembrane</keyword>
<dbReference type="InterPro" id="IPR006747">
    <property type="entry name" value="DUF599"/>
</dbReference>
<dbReference type="EMBL" id="CACTIH010000037">
    <property type="protein sequence ID" value="CAA2938688.1"/>
    <property type="molecule type" value="Genomic_DNA"/>
</dbReference>
<keyword evidence="2" id="KW-1133">Transmembrane helix</keyword>
<evidence type="ECO:0000313" key="3">
    <source>
        <dbReference type="EMBL" id="CAA2938688.1"/>
    </source>
</evidence>
<dbReference type="Pfam" id="PF04654">
    <property type="entry name" value="DUF599"/>
    <property type="match status" value="1"/>
</dbReference>
<dbReference type="AlphaFoldDB" id="A0A8S0PBL3"/>
<feature type="region of interest" description="Disordered" evidence="1">
    <location>
        <begin position="218"/>
        <end position="260"/>
    </location>
</feature>
<dbReference type="Proteomes" id="UP000594638">
    <property type="component" value="Unassembled WGS sequence"/>
</dbReference>
<dbReference type="PANTHER" id="PTHR31168:SF30">
    <property type="entry name" value="DUF599 DOMAIN-CONTAINING PROTEIN"/>
    <property type="match status" value="1"/>
</dbReference>
<dbReference type="Gramene" id="OE9A037636T1">
    <property type="protein sequence ID" value="OE9A037636C1"/>
    <property type="gene ID" value="OE9A037636"/>
</dbReference>
<dbReference type="OrthoDB" id="665451at2759"/>
<organism evidence="3 4">
    <name type="scientific">Olea europaea subsp. europaea</name>
    <dbReference type="NCBI Taxonomy" id="158383"/>
    <lineage>
        <taxon>Eukaryota</taxon>
        <taxon>Viridiplantae</taxon>
        <taxon>Streptophyta</taxon>
        <taxon>Embryophyta</taxon>
        <taxon>Tracheophyta</taxon>
        <taxon>Spermatophyta</taxon>
        <taxon>Magnoliopsida</taxon>
        <taxon>eudicotyledons</taxon>
        <taxon>Gunneridae</taxon>
        <taxon>Pentapetalae</taxon>
        <taxon>asterids</taxon>
        <taxon>lamiids</taxon>
        <taxon>Lamiales</taxon>
        <taxon>Oleaceae</taxon>
        <taxon>Oleeae</taxon>
        <taxon>Olea</taxon>
    </lineage>
</organism>
<keyword evidence="4" id="KW-1185">Reference proteome</keyword>
<comment type="caution">
    <text evidence="3">The sequence shown here is derived from an EMBL/GenBank/DDBJ whole genome shotgun (WGS) entry which is preliminary data.</text>
</comment>
<evidence type="ECO:0000256" key="1">
    <source>
        <dbReference type="SAM" id="MobiDB-lite"/>
    </source>
</evidence>
<feature type="compositionally biased region" description="Basic and acidic residues" evidence="1">
    <location>
        <begin position="243"/>
        <end position="260"/>
    </location>
</feature>